<keyword evidence="5" id="KW-1185">Reference proteome</keyword>
<evidence type="ECO:0000313" key="5">
    <source>
        <dbReference type="Proteomes" id="UP000023435"/>
    </source>
</evidence>
<dbReference type="EMBL" id="JAJA02000001">
    <property type="protein sequence ID" value="KWS02515.1"/>
    <property type="molecule type" value="Genomic_DNA"/>
</dbReference>
<reference evidence="4 5" key="1">
    <citation type="journal article" date="2014" name="Genome Announc.">
        <title>Draft Genome Sequence of Lysobacter capsici AZ78, a Bacterium Antagonistic to Plant-Pathogenic Oomycetes.</title>
        <authorList>
            <person name="Puopolo G."/>
            <person name="Sonego P."/>
            <person name="Engelen K."/>
            <person name="Pertot I."/>
        </authorList>
    </citation>
    <scope>NUCLEOTIDE SEQUENCE [LARGE SCALE GENOMIC DNA]</scope>
    <source>
        <strain evidence="4 5">AZ78</strain>
    </source>
</reference>
<dbReference type="RefSeq" id="WP_036115558.1">
    <property type="nucleotide sequence ID" value="NZ_JAJA02000001.1"/>
</dbReference>
<proteinExistence type="predicted"/>
<dbReference type="PROSITE" id="PS51257">
    <property type="entry name" value="PROKAR_LIPOPROTEIN"/>
    <property type="match status" value="1"/>
</dbReference>
<feature type="chain" id="PRO_5007131506" description="DUF4189 domain-containing protein" evidence="2">
    <location>
        <begin position="22"/>
        <end position="179"/>
    </location>
</feature>
<dbReference type="AlphaFoldDB" id="A0A108U4P5"/>
<dbReference type="Proteomes" id="UP000023435">
    <property type="component" value="Unassembled WGS sequence"/>
</dbReference>
<organism evidence="4 5">
    <name type="scientific">Lysobacter capsici AZ78</name>
    <dbReference type="NCBI Taxonomy" id="1444315"/>
    <lineage>
        <taxon>Bacteria</taxon>
        <taxon>Pseudomonadati</taxon>
        <taxon>Pseudomonadota</taxon>
        <taxon>Gammaproteobacteria</taxon>
        <taxon>Lysobacterales</taxon>
        <taxon>Lysobacteraceae</taxon>
        <taxon>Lysobacter</taxon>
    </lineage>
</organism>
<protein>
    <recommendedName>
        <fullName evidence="3">DUF4189 domain-containing protein</fullName>
    </recommendedName>
</protein>
<sequence length="179" mass="18222">MNHRSLCTLGLWLAIGGTAIAASCPPGQRATSRGANASKTSCATPSRPRERKPVDQARVAPARIEWSDRWGAIATGHGNAFGVAAEKLNKHDAETTALAQCRGAVGGNCVIAQSYSNQCGAVAHHGAGTASAGASSASAATIEQAERLSLQRCEKAAASAIAVDCQVAYSGCSYPARAD</sequence>
<dbReference type="OrthoDB" id="9917729at2"/>
<evidence type="ECO:0000259" key="3">
    <source>
        <dbReference type="Pfam" id="PF13827"/>
    </source>
</evidence>
<dbReference type="InterPro" id="IPR025240">
    <property type="entry name" value="DUF4189"/>
</dbReference>
<accession>A0A108U4P5</accession>
<feature type="domain" description="DUF4189" evidence="3">
    <location>
        <begin position="70"/>
        <end position="172"/>
    </location>
</feature>
<name>A0A108U4P5_9GAMM</name>
<comment type="caution">
    <text evidence="4">The sequence shown here is derived from an EMBL/GenBank/DDBJ whole genome shotgun (WGS) entry which is preliminary data.</text>
</comment>
<evidence type="ECO:0000313" key="4">
    <source>
        <dbReference type="EMBL" id="KWS02515.1"/>
    </source>
</evidence>
<evidence type="ECO:0000256" key="1">
    <source>
        <dbReference type="SAM" id="MobiDB-lite"/>
    </source>
</evidence>
<dbReference type="Pfam" id="PF13827">
    <property type="entry name" value="DUF4189"/>
    <property type="match status" value="1"/>
</dbReference>
<feature type="signal peptide" evidence="2">
    <location>
        <begin position="1"/>
        <end position="21"/>
    </location>
</feature>
<gene>
    <name evidence="4" type="ORF">AZ78_0059</name>
</gene>
<keyword evidence="2" id="KW-0732">Signal</keyword>
<feature type="region of interest" description="Disordered" evidence="1">
    <location>
        <begin position="26"/>
        <end position="57"/>
    </location>
</feature>
<feature type="compositionally biased region" description="Polar residues" evidence="1">
    <location>
        <begin position="29"/>
        <end position="44"/>
    </location>
</feature>
<evidence type="ECO:0000256" key="2">
    <source>
        <dbReference type="SAM" id="SignalP"/>
    </source>
</evidence>